<dbReference type="RefSeq" id="WP_128770846.1">
    <property type="nucleotide sequence ID" value="NZ_RXOC01000015.1"/>
</dbReference>
<accession>A0A4Q0M4L4</accession>
<protein>
    <submittedName>
        <fullName evidence="2">Uncharacterized protein</fullName>
    </submittedName>
</protein>
<name>A0A4Q0M4L4_9SPHI</name>
<dbReference type="InterPro" id="IPR046233">
    <property type="entry name" value="DUF6266"/>
</dbReference>
<evidence type="ECO:0000313" key="3">
    <source>
        <dbReference type="Proteomes" id="UP000290848"/>
    </source>
</evidence>
<evidence type="ECO:0000313" key="1">
    <source>
        <dbReference type="EMBL" id="KAA8482415.1"/>
    </source>
</evidence>
<organism evidence="2 3">
    <name type="scientific">Arcticibacter tournemirensis</name>
    <dbReference type="NCBI Taxonomy" id="699437"/>
    <lineage>
        <taxon>Bacteria</taxon>
        <taxon>Pseudomonadati</taxon>
        <taxon>Bacteroidota</taxon>
        <taxon>Sphingobacteriia</taxon>
        <taxon>Sphingobacteriales</taxon>
        <taxon>Sphingobacteriaceae</taxon>
        <taxon>Arcticibacter</taxon>
    </lineage>
</organism>
<comment type="caution">
    <text evidence="2">The sequence shown here is derived from an EMBL/GenBank/DDBJ whole genome shotgun (WGS) entry which is preliminary data.</text>
</comment>
<keyword evidence="4" id="KW-1185">Reference proteome</keyword>
<dbReference type="Proteomes" id="UP000290848">
    <property type="component" value="Unassembled WGS sequence"/>
</dbReference>
<dbReference type="Pfam" id="PF19781">
    <property type="entry name" value="DUF6266"/>
    <property type="match status" value="1"/>
</dbReference>
<dbReference type="OrthoDB" id="665435at2"/>
<proteinExistence type="predicted"/>
<reference evidence="2 3" key="1">
    <citation type="submission" date="2018-12" db="EMBL/GenBank/DDBJ databases">
        <title>The Draft Genome Sequence of the Soil Bacterium Pedobacter tournemirensis R1.</title>
        <authorList>
            <person name="He J."/>
        </authorList>
    </citation>
    <scope>NUCLEOTIDE SEQUENCE [LARGE SCALE GENOMIC DNA]</scope>
    <source>
        <strain evidence="2 3">R1</strain>
    </source>
</reference>
<evidence type="ECO:0000313" key="4">
    <source>
        <dbReference type="Proteomes" id="UP000322918"/>
    </source>
</evidence>
<dbReference type="Proteomes" id="UP000322918">
    <property type="component" value="Unassembled WGS sequence"/>
</dbReference>
<reference evidence="1 4" key="2">
    <citation type="submission" date="2019-09" db="EMBL/GenBank/DDBJ databases">
        <title>Pararcticibacter amylolyticus gen. nov., sp. nov., isolated from a rottenly hemp rope, and reclassification of Pedobacter tournemirensis as Pararcticibacter tournemirensis comb. nov.</title>
        <authorList>
            <person name="Cai Y."/>
        </authorList>
    </citation>
    <scope>NUCLEOTIDE SEQUENCE [LARGE SCALE GENOMIC DNA]</scope>
    <source>
        <strain evidence="1 4">TF5-37.2-LB10</strain>
    </source>
</reference>
<dbReference type="EMBL" id="RXOC01000015">
    <property type="protein sequence ID" value="RXF67713.1"/>
    <property type="molecule type" value="Genomic_DNA"/>
</dbReference>
<sequence length="216" mass="23660">MGQIIKGANGGFSGKAGSVIGANWRSIDYIRGLARRSNKPATDKQLEQKMRFSLMVSFLAPLKNLMEDSYSSQDITRLTGYNLGFHFNLFKSKAITGVYPDFAIDYSKIEISRGSLMKPVGLTAKSMAPGEVTLSWSGLVNDANAFAADKAMVVLYDTTQKFHVLSLGEATRADKQLSIQLPEELSNDTVEVFMFFTSENGKTKSATSYGKNVVIL</sequence>
<gene>
    <name evidence="2" type="ORF">EKH83_17950</name>
    <name evidence="1" type="ORF">F1649_11940</name>
</gene>
<dbReference type="EMBL" id="VWNE01000017">
    <property type="protein sequence ID" value="KAA8482415.1"/>
    <property type="molecule type" value="Genomic_DNA"/>
</dbReference>
<evidence type="ECO:0000313" key="2">
    <source>
        <dbReference type="EMBL" id="RXF67713.1"/>
    </source>
</evidence>
<dbReference type="AlphaFoldDB" id="A0A4Q0M4L4"/>